<evidence type="ECO:0000313" key="15">
    <source>
        <dbReference type="Proteomes" id="UP000092600"/>
    </source>
</evidence>
<dbReference type="GO" id="GO:0016787">
    <property type="term" value="F:hydrolase activity"/>
    <property type="evidence" value="ECO:0007669"/>
    <property type="project" value="UniProtKB-KW"/>
</dbReference>
<dbReference type="PANTHER" id="PTHR18934:SF118">
    <property type="entry name" value="ATP-DEPENDENT RNA HELICASE DHX33"/>
    <property type="match status" value="1"/>
</dbReference>
<dbReference type="GO" id="GO:0005730">
    <property type="term" value="C:nucleolus"/>
    <property type="evidence" value="ECO:0007669"/>
    <property type="project" value="TreeGrafter"/>
</dbReference>
<keyword evidence="4" id="KW-0747">Spliceosome</keyword>
<dbReference type="SUPFAM" id="SSF52540">
    <property type="entry name" value="P-loop containing nucleoside triphosphate hydrolases"/>
    <property type="match status" value="2"/>
</dbReference>
<organism evidence="14 15">
    <name type="scientific">Ananas comosus</name>
    <name type="common">Pineapple</name>
    <name type="synonym">Ananas ananas</name>
    <dbReference type="NCBI Taxonomy" id="4615"/>
    <lineage>
        <taxon>Eukaryota</taxon>
        <taxon>Viridiplantae</taxon>
        <taxon>Streptophyta</taxon>
        <taxon>Embryophyta</taxon>
        <taxon>Tracheophyta</taxon>
        <taxon>Spermatophyta</taxon>
        <taxon>Magnoliopsida</taxon>
        <taxon>Liliopsida</taxon>
        <taxon>Poales</taxon>
        <taxon>Bromeliaceae</taxon>
        <taxon>Bromelioideae</taxon>
        <taxon>Ananas</taxon>
    </lineage>
</organism>
<dbReference type="SMART" id="SM00847">
    <property type="entry name" value="HA2"/>
    <property type="match status" value="2"/>
</dbReference>
<gene>
    <name evidence="14" type="ORF">ACMD2_21300</name>
</gene>
<sequence>PREAEHRKFGTTPAAHRSPSEPPRGRAPLAICFRVSLFCCRTPTSSGSLSHEVKMPSVPNNVSTQNQQSGGGRKAHDDRRNQQSRQWILHQRRSLPIASVEKRIVEEVKKNDTLIVVGETGSGKTTQLPQFLYSAGFCHDGRVIGITQPRRVAAVTVAKRVAEECNVELGQRVGYSIRFEDVTSSSTRIKYMTDGLLLREALLDPYLSRYSIIIVDEAHERTVHTDVLLGLLKNVQLARSNSIVKQHNCGDVDNDGQDHNQTSTLRACQALKYTPLKLIIMSASLDARGFSEYFGGAKAVYVQGRQYPVEILYTYQPEKDYPDATLITIFQIHIEEGPGDILAFLTGQEEIESMDRLIHERVRQLPEGSNKLITVPIYSSLPSEQQMNVFKPAPSGFRKVILATNIAETSVTIPGIKYVIDPGWVKVRSYNPVTGMESLTISEISKAQALQRSGRAGREGPGKCFRLYTESAFSELKDSTVPEIKRCNLVNVVLQLKALGIDDILGFDFMEKPSRTAIVKSLEQLLLQGALTDECKLSDPVGDQMARLPLDPMYSKALIVASEFKCLEEMLIAVSMLSVESIFYSPCDKMEEANAAKKRFSSPKGPYCFGECISGICGMLGEKQKCKDERESGGKGSKQMVQGELHQLPCSKACSRCSQVILATNIAETSVTIPVVVLVGGPREMFRLYTESAFSELKDSTVPEIKRCNLVNVVLQLKALGIDDILGLISGKAFKVNPDIFFNMTAIVKSLEQLLLQGALTDECKLSDPVGDQMARLPLDPMYSKALIANAAKKRFSSPEGDHIALVNVYRASAECLEKSKNAKMKEKAVEKALNKWCRENFINYRALRHARDVHSQIKGHVEQMGLVLSSCGDDMLHFRRCLTASFFLNAARREPDRSYRTTASGQSVHIHPSSVLSEIKPKPDCIIFNELVYTTQNYVRNVTRIDPLWLPELAPQYYAAES</sequence>
<dbReference type="GO" id="GO:0003724">
    <property type="term" value="F:RNA helicase activity"/>
    <property type="evidence" value="ECO:0007669"/>
    <property type="project" value="UniProtKB-EC"/>
</dbReference>
<evidence type="ECO:0000256" key="8">
    <source>
        <dbReference type="ARBA" id="ARBA00022840"/>
    </source>
</evidence>
<dbReference type="FunFam" id="3.40.50.300:FF:000007">
    <property type="entry name" value="Pre-mRNA-splicing factor ATP-dependent RNA helicase"/>
    <property type="match status" value="1"/>
</dbReference>
<dbReference type="PROSITE" id="PS51194">
    <property type="entry name" value="HELICASE_CTER"/>
    <property type="match status" value="1"/>
</dbReference>
<protein>
    <recommendedName>
        <fullName evidence="2">RNA helicase</fullName>
        <ecNumber evidence="2">3.6.4.13</ecNumber>
    </recommendedName>
</protein>
<dbReference type="Proteomes" id="UP000092600">
    <property type="component" value="Unassembled WGS sequence"/>
</dbReference>
<dbReference type="FunFam" id="1.20.120.1080:FF:000019">
    <property type="entry name" value="ATP-dependent RNA helicase DHX8"/>
    <property type="match status" value="1"/>
</dbReference>
<evidence type="ECO:0000256" key="4">
    <source>
        <dbReference type="ARBA" id="ARBA00022728"/>
    </source>
</evidence>
<evidence type="ECO:0000259" key="13">
    <source>
        <dbReference type="PROSITE" id="PS51194"/>
    </source>
</evidence>
<reference evidence="14 15" key="1">
    <citation type="journal article" date="2016" name="DNA Res.">
        <title>The draft genome of MD-2 pineapple using hybrid error correction of long reads.</title>
        <authorList>
            <person name="Redwan R.M."/>
            <person name="Saidin A."/>
            <person name="Kumar S.V."/>
        </authorList>
    </citation>
    <scope>NUCLEOTIDE SEQUENCE [LARGE SCALE GENOMIC DNA]</scope>
    <source>
        <strain evidence="15">cv. MD2</strain>
        <tissue evidence="14">Leaf</tissue>
    </source>
</reference>
<evidence type="ECO:0000256" key="9">
    <source>
        <dbReference type="ARBA" id="ARBA00023187"/>
    </source>
</evidence>
<evidence type="ECO:0000256" key="5">
    <source>
        <dbReference type="ARBA" id="ARBA00022741"/>
    </source>
</evidence>
<dbReference type="InterPro" id="IPR011545">
    <property type="entry name" value="DEAD/DEAH_box_helicase_dom"/>
</dbReference>
<feature type="region of interest" description="Disordered" evidence="11">
    <location>
        <begin position="46"/>
        <end position="87"/>
    </location>
</feature>
<dbReference type="GO" id="GO:0045943">
    <property type="term" value="P:positive regulation of transcription by RNA polymerase I"/>
    <property type="evidence" value="ECO:0007669"/>
    <property type="project" value="TreeGrafter"/>
</dbReference>
<dbReference type="InterPro" id="IPR007502">
    <property type="entry name" value="Helicase-assoc_dom"/>
</dbReference>
<evidence type="ECO:0000256" key="10">
    <source>
        <dbReference type="ARBA" id="ARBA00047984"/>
    </source>
</evidence>
<keyword evidence="9" id="KW-0508">mRNA splicing</keyword>
<dbReference type="FunFam" id="3.40.50.300:FF:000637">
    <property type="entry name" value="ATP-dependent RNA helicase DHX37/DHR1"/>
    <property type="match status" value="1"/>
</dbReference>
<dbReference type="PROSITE" id="PS00690">
    <property type="entry name" value="DEAH_ATP_HELICASE"/>
    <property type="match status" value="1"/>
</dbReference>
<dbReference type="GO" id="GO:0003725">
    <property type="term" value="F:double-stranded RNA binding"/>
    <property type="evidence" value="ECO:0007669"/>
    <property type="project" value="TreeGrafter"/>
</dbReference>
<dbReference type="InterPro" id="IPR002464">
    <property type="entry name" value="DNA/RNA_helicase_DEAH_CS"/>
</dbReference>
<feature type="domain" description="Helicase ATP-binding" evidence="12">
    <location>
        <begin position="105"/>
        <end position="303"/>
    </location>
</feature>
<dbReference type="EC" id="3.6.4.13" evidence="2"/>
<dbReference type="PANTHER" id="PTHR18934">
    <property type="entry name" value="ATP-DEPENDENT RNA HELICASE"/>
    <property type="match status" value="1"/>
</dbReference>
<dbReference type="GO" id="GO:0005681">
    <property type="term" value="C:spliceosomal complex"/>
    <property type="evidence" value="ECO:0007669"/>
    <property type="project" value="UniProtKB-KW"/>
</dbReference>
<accession>A0A199UIA2</accession>
<name>A0A199UIA2_ANACO</name>
<dbReference type="Gene3D" id="3.40.50.300">
    <property type="entry name" value="P-loop containing nucleotide triphosphate hydrolases"/>
    <property type="match status" value="3"/>
</dbReference>
<dbReference type="Pfam" id="PF21010">
    <property type="entry name" value="HA2_C"/>
    <property type="match status" value="1"/>
</dbReference>
<dbReference type="SMART" id="SM00490">
    <property type="entry name" value="HELICc"/>
    <property type="match status" value="1"/>
</dbReference>
<dbReference type="AlphaFoldDB" id="A0A199UIA2"/>
<keyword evidence="8" id="KW-0067">ATP-binding</keyword>
<dbReference type="InterPro" id="IPR001650">
    <property type="entry name" value="Helicase_C-like"/>
</dbReference>
<dbReference type="InterPro" id="IPR027417">
    <property type="entry name" value="P-loop_NTPase"/>
</dbReference>
<keyword evidence="5" id="KW-0547">Nucleotide-binding</keyword>
<proteinExistence type="inferred from homology"/>
<dbReference type="Pfam" id="PF00271">
    <property type="entry name" value="Helicase_C"/>
    <property type="match status" value="1"/>
</dbReference>
<evidence type="ECO:0000259" key="12">
    <source>
        <dbReference type="PROSITE" id="PS51192"/>
    </source>
</evidence>
<evidence type="ECO:0000256" key="3">
    <source>
        <dbReference type="ARBA" id="ARBA00022664"/>
    </source>
</evidence>
<comment type="catalytic activity">
    <reaction evidence="10">
        <text>ATP + H2O = ADP + phosphate + H(+)</text>
        <dbReference type="Rhea" id="RHEA:13065"/>
        <dbReference type="ChEBI" id="CHEBI:15377"/>
        <dbReference type="ChEBI" id="CHEBI:15378"/>
        <dbReference type="ChEBI" id="CHEBI:30616"/>
        <dbReference type="ChEBI" id="CHEBI:43474"/>
        <dbReference type="ChEBI" id="CHEBI:456216"/>
        <dbReference type="EC" id="3.6.4.13"/>
    </reaction>
</comment>
<evidence type="ECO:0000313" key="14">
    <source>
        <dbReference type="EMBL" id="OAY64295.1"/>
    </source>
</evidence>
<feature type="domain" description="Helicase C-terminal" evidence="13">
    <location>
        <begin position="326"/>
        <end position="500"/>
    </location>
</feature>
<keyword evidence="6" id="KW-0378">Hydrolase</keyword>
<dbReference type="PROSITE" id="PS51192">
    <property type="entry name" value="HELICASE_ATP_BIND_1"/>
    <property type="match status" value="1"/>
</dbReference>
<dbReference type="STRING" id="4615.A0A199UIA2"/>
<keyword evidence="7 14" id="KW-0347">Helicase</keyword>
<dbReference type="EMBL" id="LSRQ01008021">
    <property type="protein sequence ID" value="OAY64295.1"/>
    <property type="molecule type" value="Genomic_DNA"/>
</dbReference>
<dbReference type="GO" id="GO:0006397">
    <property type="term" value="P:mRNA processing"/>
    <property type="evidence" value="ECO:0007669"/>
    <property type="project" value="UniProtKB-KW"/>
</dbReference>
<dbReference type="GO" id="GO:0008380">
    <property type="term" value="P:RNA splicing"/>
    <property type="evidence" value="ECO:0007669"/>
    <property type="project" value="UniProtKB-KW"/>
</dbReference>
<dbReference type="Pfam" id="PF00270">
    <property type="entry name" value="DEAD"/>
    <property type="match status" value="1"/>
</dbReference>
<dbReference type="GO" id="GO:0005524">
    <property type="term" value="F:ATP binding"/>
    <property type="evidence" value="ECO:0007669"/>
    <property type="project" value="UniProtKB-KW"/>
</dbReference>
<evidence type="ECO:0000256" key="1">
    <source>
        <dbReference type="ARBA" id="ARBA00008792"/>
    </source>
</evidence>
<feature type="region of interest" description="Disordered" evidence="11">
    <location>
        <begin position="1"/>
        <end position="25"/>
    </location>
</feature>
<evidence type="ECO:0000256" key="11">
    <source>
        <dbReference type="SAM" id="MobiDB-lite"/>
    </source>
</evidence>
<dbReference type="Gene3D" id="1.20.120.1080">
    <property type="match status" value="2"/>
</dbReference>
<evidence type="ECO:0000256" key="7">
    <source>
        <dbReference type="ARBA" id="ARBA00022806"/>
    </source>
</evidence>
<keyword evidence="3" id="KW-0507">mRNA processing</keyword>
<evidence type="ECO:0000256" key="2">
    <source>
        <dbReference type="ARBA" id="ARBA00012552"/>
    </source>
</evidence>
<dbReference type="SMART" id="SM00487">
    <property type="entry name" value="DEXDc"/>
    <property type="match status" value="1"/>
</dbReference>
<dbReference type="InterPro" id="IPR014001">
    <property type="entry name" value="Helicase_ATP-bd"/>
</dbReference>
<feature type="non-terminal residue" evidence="14">
    <location>
        <position position="1"/>
    </location>
</feature>
<comment type="similarity">
    <text evidence="1">Belongs to the DEAD box helicase family. DEAH subfamily.</text>
</comment>
<evidence type="ECO:0000256" key="6">
    <source>
        <dbReference type="ARBA" id="ARBA00022801"/>
    </source>
</evidence>
<feature type="compositionally biased region" description="Polar residues" evidence="11">
    <location>
        <begin position="58"/>
        <end position="68"/>
    </location>
</feature>
<dbReference type="Pfam" id="PF07717">
    <property type="entry name" value="OB_NTP_bind"/>
    <property type="match status" value="1"/>
</dbReference>
<dbReference type="CDD" id="cd18791">
    <property type="entry name" value="SF2_C_RHA"/>
    <property type="match status" value="1"/>
</dbReference>
<dbReference type="CDD" id="cd17978">
    <property type="entry name" value="DEXHc_DHX33"/>
    <property type="match status" value="1"/>
</dbReference>
<comment type="caution">
    <text evidence="14">The sequence shown here is derived from an EMBL/GenBank/DDBJ whole genome shotgun (WGS) entry which is preliminary data.</text>
</comment>
<dbReference type="InterPro" id="IPR011709">
    <property type="entry name" value="DEAD-box_helicase_OB_fold"/>
</dbReference>